<dbReference type="EMBL" id="LT984813">
    <property type="protein sequence ID" value="SPD65065.1"/>
    <property type="molecule type" value="Genomic_DNA"/>
</dbReference>
<proteinExistence type="predicted"/>
<accession>A0A9Q7UWJ0</accession>
<evidence type="ECO:0000256" key="1">
    <source>
        <dbReference type="SAM" id="MobiDB-lite"/>
    </source>
</evidence>
<evidence type="ECO:0000313" key="2">
    <source>
        <dbReference type="EMBL" id="SPD65065.1"/>
    </source>
</evidence>
<evidence type="ECO:0000313" key="3">
    <source>
        <dbReference type="Proteomes" id="UP000254259"/>
    </source>
</evidence>
<feature type="region of interest" description="Disordered" evidence="1">
    <location>
        <begin position="69"/>
        <end position="94"/>
    </location>
</feature>
<feature type="region of interest" description="Disordered" evidence="1">
    <location>
        <begin position="1"/>
        <end position="28"/>
    </location>
</feature>
<gene>
    <name evidence="2" type="ORF">CBM2636_12088</name>
</gene>
<protein>
    <submittedName>
        <fullName evidence="2">Uncharacterized protein</fullName>
    </submittedName>
</protein>
<dbReference type="AlphaFoldDB" id="A0A9Q7UWJ0"/>
<reference evidence="2 3" key="1">
    <citation type="submission" date="2018-01" db="EMBL/GenBank/DDBJ databases">
        <authorList>
            <person name="Clerissi C."/>
        </authorList>
    </citation>
    <scope>NUCLEOTIDE SEQUENCE [LARGE SCALE GENOMIC DNA]</scope>
    <source>
        <strain evidence="2">Cupriavidus taiwanensis SWF 66322</strain>
    </source>
</reference>
<dbReference type="Proteomes" id="UP000254259">
    <property type="component" value="Chromosome CBM2636"/>
</dbReference>
<organism evidence="2 3">
    <name type="scientific">Cupriavidus taiwanensis</name>
    <dbReference type="NCBI Taxonomy" id="164546"/>
    <lineage>
        <taxon>Bacteria</taxon>
        <taxon>Pseudomonadati</taxon>
        <taxon>Pseudomonadota</taxon>
        <taxon>Betaproteobacteria</taxon>
        <taxon>Burkholderiales</taxon>
        <taxon>Burkholderiaceae</taxon>
        <taxon>Cupriavidus</taxon>
    </lineage>
</organism>
<name>A0A9Q7UWJ0_9BURK</name>
<sequence length="119" mass="12802">MSEHPCNRAFSPARSCERTATAGAGHRDDTELANHRVHLPACSAKHTASPAVSDQVFAQAIRARMATPLTPPIDPVMQGASRRSMRALPPTASGAIGRIGARCRDWATLRANRTDFLKT</sequence>